<evidence type="ECO:0000313" key="1">
    <source>
        <dbReference type="EMBL" id="KIK55927.1"/>
    </source>
</evidence>
<dbReference type="AlphaFoldDB" id="A0A0D0CD10"/>
<name>A0A0D0CD10_9AGAR</name>
<gene>
    <name evidence="1" type="ORF">GYMLUDRAFT_830599</name>
</gene>
<reference evidence="1 2" key="1">
    <citation type="submission" date="2014-04" db="EMBL/GenBank/DDBJ databases">
        <title>Evolutionary Origins and Diversification of the Mycorrhizal Mutualists.</title>
        <authorList>
            <consortium name="DOE Joint Genome Institute"/>
            <consortium name="Mycorrhizal Genomics Consortium"/>
            <person name="Kohler A."/>
            <person name="Kuo A."/>
            <person name="Nagy L.G."/>
            <person name="Floudas D."/>
            <person name="Copeland A."/>
            <person name="Barry K.W."/>
            <person name="Cichocki N."/>
            <person name="Veneault-Fourrey C."/>
            <person name="LaButti K."/>
            <person name="Lindquist E.A."/>
            <person name="Lipzen A."/>
            <person name="Lundell T."/>
            <person name="Morin E."/>
            <person name="Murat C."/>
            <person name="Riley R."/>
            <person name="Ohm R."/>
            <person name="Sun H."/>
            <person name="Tunlid A."/>
            <person name="Henrissat B."/>
            <person name="Grigoriev I.V."/>
            <person name="Hibbett D.S."/>
            <person name="Martin F."/>
        </authorList>
    </citation>
    <scope>NUCLEOTIDE SEQUENCE [LARGE SCALE GENOMIC DNA]</scope>
    <source>
        <strain evidence="1 2">FD-317 M1</strain>
    </source>
</reference>
<protein>
    <submittedName>
        <fullName evidence="1">Uncharacterized protein</fullName>
    </submittedName>
</protein>
<proteinExistence type="predicted"/>
<dbReference type="Proteomes" id="UP000053593">
    <property type="component" value="Unassembled WGS sequence"/>
</dbReference>
<dbReference type="OrthoDB" id="10601700at2759"/>
<evidence type="ECO:0000313" key="2">
    <source>
        <dbReference type="Proteomes" id="UP000053593"/>
    </source>
</evidence>
<sequence>MFHQAQNFTISHSNFNLYSNPTIIQGNPRNHPGYEDEIDEDVQKKRHRQHSYLDDFKEVRRGDMIVLQRIPTRLDVFNHLLAYQANRITARREPGAQSLSVKIEVIKLASKKREKKFMAITYEGDDAHERWRRDLESFARVREGNSWQLIDSIQSCTDESIRCSPNLPKMAA</sequence>
<dbReference type="HOGENOM" id="CLU_098724_0_0_1"/>
<dbReference type="EMBL" id="KN834802">
    <property type="protein sequence ID" value="KIK55927.1"/>
    <property type="molecule type" value="Genomic_DNA"/>
</dbReference>
<keyword evidence="2" id="KW-1185">Reference proteome</keyword>
<organism evidence="1 2">
    <name type="scientific">Collybiopsis luxurians FD-317 M1</name>
    <dbReference type="NCBI Taxonomy" id="944289"/>
    <lineage>
        <taxon>Eukaryota</taxon>
        <taxon>Fungi</taxon>
        <taxon>Dikarya</taxon>
        <taxon>Basidiomycota</taxon>
        <taxon>Agaricomycotina</taxon>
        <taxon>Agaricomycetes</taxon>
        <taxon>Agaricomycetidae</taxon>
        <taxon>Agaricales</taxon>
        <taxon>Marasmiineae</taxon>
        <taxon>Omphalotaceae</taxon>
        <taxon>Collybiopsis</taxon>
        <taxon>Collybiopsis luxurians</taxon>
    </lineage>
</organism>
<accession>A0A0D0CD10</accession>